<dbReference type="PANTHER" id="PTHR30408:SF12">
    <property type="entry name" value="TYPE I RESTRICTION ENZYME MJAVIII SPECIFICITY SUBUNIT"/>
    <property type="match status" value="1"/>
</dbReference>
<evidence type="ECO:0000256" key="3">
    <source>
        <dbReference type="ARBA" id="ARBA00023125"/>
    </source>
</evidence>
<feature type="domain" description="Type I restriction modification DNA specificity" evidence="4">
    <location>
        <begin position="190"/>
        <end position="343"/>
    </location>
</feature>
<dbReference type="OrthoDB" id="396674at2"/>
<evidence type="ECO:0000256" key="2">
    <source>
        <dbReference type="ARBA" id="ARBA00022747"/>
    </source>
</evidence>
<feature type="domain" description="Type I restriction modification DNA specificity" evidence="4">
    <location>
        <begin position="19"/>
        <end position="173"/>
    </location>
</feature>
<dbReference type="CDD" id="cd17291">
    <property type="entry name" value="RMtype1_S_MgeORF438P-TRD-CR_like"/>
    <property type="match status" value="1"/>
</dbReference>
<protein>
    <recommendedName>
        <fullName evidence="4">Type I restriction modification DNA specificity domain-containing protein</fullName>
    </recommendedName>
</protein>
<sequence>MNNKTIKITDEKILENNFTWMKLGDVALIKQGKELTKDKMNNFFEFPVMGGGVKPTGYYNDHNSAPGIVIAKVGHAAGFVNWLSGKFWCTGHCYTVESTNNKVLNKYLFYILKLKQPRIISLRNGTTIPVINKDSLTDLLIPIPPLKIQEKIVSVLGAIDLQIETSNKLKKTIFKKMQLDYEYILKQDHDYKVIELKDLINNIATGLNARKNFVLNTPDSNIPYITIKNIKNHDLVWNTDKINYDALTLINNRSKIENHDILFTSMIPVGSTYMVNNYENDYAINESIFIIKPDFEKLNSKILYMALQSKNTKRQTTNQATGSIQKSIKMENLLQVKLHIPSEKGIKLFLDRNQNLFDLWLSIEHKVKKLNETKNYLLPLLLNQQVIVQ</sequence>
<dbReference type="EMBL" id="NQNY01000015">
    <property type="protein sequence ID" value="PAK21017.1"/>
    <property type="molecule type" value="Genomic_DNA"/>
</dbReference>
<dbReference type="Pfam" id="PF01420">
    <property type="entry name" value="Methylase_S"/>
    <property type="match status" value="2"/>
</dbReference>
<accession>A0A269THZ9</accession>
<evidence type="ECO:0000256" key="1">
    <source>
        <dbReference type="ARBA" id="ARBA00010923"/>
    </source>
</evidence>
<dbReference type="InterPro" id="IPR000055">
    <property type="entry name" value="Restrct_endonuc_typeI_TRD"/>
</dbReference>
<name>A0A269THZ9_9BACT</name>
<dbReference type="GO" id="GO:0003677">
    <property type="term" value="F:DNA binding"/>
    <property type="evidence" value="ECO:0007669"/>
    <property type="project" value="UniProtKB-KW"/>
</dbReference>
<evidence type="ECO:0000259" key="4">
    <source>
        <dbReference type="Pfam" id="PF01420"/>
    </source>
</evidence>
<organism evidence="5 6">
    <name type="scientific">Mycoplasmopsis agassizii</name>
    <dbReference type="NCBI Taxonomy" id="33922"/>
    <lineage>
        <taxon>Bacteria</taxon>
        <taxon>Bacillati</taxon>
        <taxon>Mycoplasmatota</taxon>
        <taxon>Mycoplasmoidales</taxon>
        <taxon>Metamycoplasmataceae</taxon>
        <taxon>Mycoplasmopsis</taxon>
    </lineage>
</organism>
<dbReference type="InterPro" id="IPR044946">
    <property type="entry name" value="Restrct_endonuc_typeI_TRD_sf"/>
</dbReference>
<dbReference type="InterPro" id="IPR052021">
    <property type="entry name" value="Type-I_RS_S_subunit"/>
</dbReference>
<comment type="caution">
    <text evidence="5">The sequence shown here is derived from an EMBL/GenBank/DDBJ whole genome shotgun (WGS) entry which is preliminary data.</text>
</comment>
<keyword evidence="3" id="KW-0238">DNA-binding</keyword>
<dbReference type="PANTHER" id="PTHR30408">
    <property type="entry name" value="TYPE-1 RESTRICTION ENZYME ECOKI SPECIFICITY PROTEIN"/>
    <property type="match status" value="1"/>
</dbReference>
<reference evidence="6" key="1">
    <citation type="submission" date="2017-08" db="EMBL/GenBank/DDBJ databases">
        <authorList>
            <person name="Alvarez-Ponce D."/>
            <person name="Weitzman C.L."/>
            <person name="Tillett R.L."/>
            <person name="Sandmeier F.C."/>
            <person name="Tracy C.R."/>
        </authorList>
    </citation>
    <scope>NUCLEOTIDE SEQUENCE [LARGE SCALE GENOMIC DNA]</scope>
    <source>
        <strain evidence="6">723</strain>
    </source>
</reference>
<dbReference type="RefSeq" id="WP_095335081.1">
    <property type="nucleotide sequence ID" value="NZ_NQNY01000015.1"/>
</dbReference>
<dbReference type="AlphaFoldDB" id="A0A269THZ9"/>
<dbReference type="Gene3D" id="3.90.220.20">
    <property type="entry name" value="DNA methylase specificity domains"/>
    <property type="match status" value="2"/>
</dbReference>
<keyword evidence="2" id="KW-0680">Restriction system</keyword>
<gene>
    <name evidence="5" type="ORF">CJJ23_04085</name>
</gene>
<dbReference type="SUPFAM" id="SSF116734">
    <property type="entry name" value="DNA methylase specificity domain"/>
    <property type="match status" value="2"/>
</dbReference>
<proteinExistence type="inferred from homology"/>
<dbReference type="Proteomes" id="UP000216943">
    <property type="component" value="Unassembled WGS sequence"/>
</dbReference>
<evidence type="ECO:0000313" key="5">
    <source>
        <dbReference type="EMBL" id="PAK21017.1"/>
    </source>
</evidence>
<dbReference type="GO" id="GO:0009307">
    <property type="term" value="P:DNA restriction-modification system"/>
    <property type="evidence" value="ECO:0007669"/>
    <property type="project" value="UniProtKB-KW"/>
</dbReference>
<comment type="similarity">
    <text evidence="1">Belongs to the type-I restriction system S methylase family.</text>
</comment>
<evidence type="ECO:0000313" key="6">
    <source>
        <dbReference type="Proteomes" id="UP000216943"/>
    </source>
</evidence>